<feature type="transmembrane region" description="Helical" evidence="7">
    <location>
        <begin position="173"/>
        <end position="195"/>
    </location>
</feature>
<evidence type="ECO:0000256" key="5">
    <source>
        <dbReference type="ARBA" id="ARBA00022989"/>
    </source>
</evidence>
<evidence type="ECO:0000256" key="1">
    <source>
        <dbReference type="ARBA" id="ARBA00004651"/>
    </source>
</evidence>
<proteinExistence type="inferred from homology"/>
<feature type="transmembrane region" description="Helical" evidence="7">
    <location>
        <begin position="235"/>
        <end position="260"/>
    </location>
</feature>
<evidence type="ECO:0000313" key="9">
    <source>
        <dbReference type="EMBL" id="TQE96617.1"/>
    </source>
</evidence>
<dbReference type="GO" id="GO:0005886">
    <property type="term" value="C:plasma membrane"/>
    <property type="evidence" value="ECO:0007669"/>
    <property type="project" value="UniProtKB-SubCell"/>
</dbReference>
<dbReference type="Gene3D" id="1.10.3720.10">
    <property type="entry name" value="MetI-like"/>
    <property type="match status" value="1"/>
</dbReference>
<dbReference type="RefSeq" id="WP_141609359.1">
    <property type="nucleotide sequence ID" value="NZ_VIGC02000007.1"/>
</dbReference>
<dbReference type="PANTHER" id="PTHR43163">
    <property type="entry name" value="DIPEPTIDE TRANSPORT SYSTEM PERMEASE PROTEIN DPPB-RELATED"/>
    <property type="match status" value="1"/>
</dbReference>
<comment type="similarity">
    <text evidence="7">Belongs to the binding-protein-dependent transport system permease family.</text>
</comment>
<dbReference type="OrthoDB" id="9772184at2"/>
<dbReference type="InterPro" id="IPR045621">
    <property type="entry name" value="BPD_transp_1_N"/>
</dbReference>
<evidence type="ECO:0000256" key="6">
    <source>
        <dbReference type="ARBA" id="ARBA00023136"/>
    </source>
</evidence>
<evidence type="ECO:0000256" key="2">
    <source>
        <dbReference type="ARBA" id="ARBA00022448"/>
    </source>
</evidence>
<dbReference type="Pfam" id="PF00528">
    <property type="entry name" value="BPD_transp_1"/>
    <property type="match status" value="1"/>
</dbReference>
<dbReference type="AlphaFoldDB" id="A0A540VIP9"/>
<dbReference type="PROSITE" id="PS50928">
    <property type="entry name" value="ABC_TM1"/>
    <property type="match status" value="1"/>
</dbReference>
<dbReference type="CDD" id="cd06261">
    <property type="entry name" value="TM_PBP2"/>
    <property type="match status" value="1"/>
</dbReference>
<keyword evidence="2 7" id="KW-0813">Transport</keyword>
<dbReference type="PANTHER" id="PTHR43163:SF6">
    <property type="entry name" value="DIPEPTIDE TRANSPORT SYSTEM PERMEASE PROTEIN DPPB-RELATED"/>
    <property type="match status" value="1"/>
</dbReference>
<organism evidence="9 10">
    <name type="scientific">Litorilinea aerophila</name>
    <dbReference type="NCBI Taxonomy" id="1204385"/>
    <lineage>
        <taxon>Bacteria</taxon>
        <taxon>Bacillati</taxon>
        <taxon>Chloroflexota</taxon>
        <taxon>Caldilineae</taxon>
        <taxon>Caldilineales</taxon>
        <taxon>Caldilineaceae</taxon>
        <taxon>Litorilinea</taxon>
    </lineage>
</organism>
<dbReference type="SUPFAM" id="SSF161098">
    <property type="entry name" value="MetI-like"/>
    <property type="match status" value="1"/>
</dbReference>
<dbReference type="EMBL" id="VIGC01000007">
    <property type="protein sequence ID" value="TQE96617.1"/>
    <property type="molecule type" value="Genomic_DNA"/>
</dbReference>
<comment type="subcellular location">
    <subcellularLocation>
        <location evidence="1 7">Cell membrane</location>
        <topology evidence="1 7">Multi-pass membrane protein</topology>
    </subcellularLocation>
</comment>
<gene>
    <name evidence="9" type="ORF">FKZ61_06915</name>
</gene>
<keyword evidence="6 7" id="KW-0472">Membrane</keyword>
<dbReference type="Proteomes" id="UP000317371">
    <property type="component" value="Unassembled WGS sequence"/>
</dbReference>
<dbReference type="InParanoid" id="A0A540VIP9"/>
<keyword evidence="3" id="KW-1003">Cell membrane</keyword>
<feature type="transmembrane region" description="Helical" evidence="7">
    <location>
        <begin position="101"/>
        <end position="122"/>
    </location>
</feature>
<feature type="domain" description="ABC transmembrane type-1" evidence="8">
    <location>
        <begin position="95"/>
        <end position="303"/>
    </location>
</feature>
<dbReference type="InterPro" id="IPR000515">
    <property type="entry name" value="MetI-like"/>
</dbReference>
<keyword evidence="10" id="KW-1185">Reference proteome</keyword>
<dbReference type="GO" id="GO:0055085">
    <property type="term" value="P:transmembrane transport"/>
    <property type="evidence" value="ECO:0007669"/>
    <property type="project" value="InterPro"/>
</dbReference>
<keyword evidence="5 7" id="KW-1133">Transmembrane helix</keyword>
<evidence type="ECO:0000313" key="10">
    <source>
        <dbReference type="Proteomes" id="UP000317371"/>
    </source>
</evidence>
<accession>A0A540VIP9</accession>
<sequence>MLIYTVRRLLLSIPTLLAVLTLVFVIVRVLPGDPAQAALGDYASKEAVEALRARMGLDKPLAVQYVTFLAGLLRGDLGNSMKSGKPVAEQIGFVLPHTLQLTLASIVVGVVFGVPLGIVTAVRRNGLMDYFGRIFSLAGLSIPAFYLGILLMLIFGLRLGWFPILWNDARGNLIAAIRQLVLPALTLGLIMTAYVTRMTRSAMLNILGEDYVRTARAKGLAERVVMFRHALRSALIPIVSIVGIFAVSLIGSSVMTEIVFSRPGLGKLMVDAVKQRDYTTLQSVMVVYAFLIVIINLVVDLLYGLVDPRVRYD</sequence>
<evidence type="ECO:0000256" key="7">
    <source>
        <dbReference type="RuleBase" id="RU363032"/>
    </source>
</evidence>
<keyword evidence="4 7" id="KW-0812">Transmembrane</keyword>
<dbReference type="Pfam" id="PF19300">
    <property type="entry name" value="BPD_transp_1_N"/>
    <property type="match status" value="1"/>
</dbReference>
<name>A0A540VIP9_9CHLR</name>
<feature type="transmembrane region" description="Helical" evidence="7">
    <location>
        <begin position="9"/>
        <end position="30"/>
    </location>
</feature>
<comment type="caution">
    <text evidence="9">The sequence shown here is derived from an EMBL/GenBank/DDBJ whole genome shotgun (WGS) entry which is preliminary data.</text>
</comment>
<feature type="transmembrane region" description="Helical" evidence="7">
    <location>
        <begin position="134"/>
        <end position="161"/>
    </location>
</feature>
<evidence type="ECO:0000256" key="4">
    <source>
        <dbReference type="ARBA" id="ARBA00022692"/>
    </source>
</evidence>
<evidence type="ECO:0000259" key="8">
    <source>
        <dbReference type="PROSITE" id="PS50928"/>
    </source>
</evidence>
<evidence type="ECO:0000256" key="3">
    <source>
        <dbReference type="ARBA" id="ARBA00022475"/>
    </source>
</evidence>
<feature type="transmembrane region" description="Helical" evidence="7">
    <location>
        <begin position="280"/>
        <end position="306"/>
    </location>
</feature>
<protein>
    <submittedName>
        <fullName evidence="9">ABC transporter permease</fullName>
    </submittedName>
</protein>
<reference evidence="9 10" key="1">
    <citation type="submission" date="2019-06" db="EMBL/GenBank/DDBJ databases">
        <title>Genome sequence of Litorilinea aerophila BAA-2444.</title>
        <authorList>
            <person name="Maclea K.S."/>
            <person name="Maurais E.G."/>
            <person name="Iannazzi L.C."/>
        </authorList>
    </citation>
    <scope>NUCLEOTIDE SEQUENCE [LARGE SCALE GENOMIC DNA]</scope>
    <source>
        <strain evidence="9 10">ATCC BAA-2444</strain>
    </source>
</reference>
<dbReference type="InterPro" id="IPR035906">
    <property type="entry name" value="MetI-like_sf"/>
</dbReference>